<protein>
    <submittedName>
        <fullName evidence="1">Uncharacterized protein</fullName>
    </submittedName>
</protein>
<sequence length="77" mass="8896">MDDNIPKFLICRSKIQGMLGGISRTTFWRKRQEWIAQGTPFPEPDSNYAPINGGALYKYNEVIEFFKSKGYSVQDNM</sequence>
<dbReference type="EMBL" id="UGTW01000001">
    <property type="protein sequence ID" value="SUC14463.1"/>
    <property type="molecule type" value="Genomic_DNA"/>
</dbReference>
<reference evidence="1 2" key="1">
    <citation type="submission" date="2018-06" db="EMBL/GenBank/DDBJ databases">
        <authorList>
            <consortium name="Pathogen Informatics"/>
            <person name="Doyle S."/>
        </authorList>
    </citation>
    <scope>NUCLEOTIDE SEQUENCE [LARGE SCALE GENOMIC DNA]</scope>
    <source>
        <strain evidence="1 2">NCTC10376</strain>
    </source>
</reference>
<dbReference type="AlphaFoldDB" id="A0A379F562"/>
<dbReference type="RefSeq" id="WP_109372516.1">
    <property type="nucleotide sequence ID" value="NZ_CP063314.1"/>
</dbReference>
<name>A0A379F562_PROVU</name>
<organism evidence="1 2">
    <name type="scientific">Proteus vulgaris</name>
    <dbReference type="NCBI Taxonomy" id="585"/>
    <lineage>
        <taxon>Bacteria</taxon>
        <taxon>Pseudomonadati</taxon>
        <taxon>Pseudomonadota</taxon>
        <taxon>Gammaproteobacteria</taxon>
        <taxon>Enterobacterales</taxon>
        <taxon>Morganellaceae</taxon>
        <taxon>Proteus</taxon>
    </lineage>
</organism>
<evidence type="ECO:0000313" key="2">
    <source>
        <dbReference type="Proteomes" id="UP000254331"/>
    </source>
</evidence>
<dbReference type="Proteomes" id="UP000254331">
    <property type="component" value="Unassembled WGS sequence"/>
</dbReference>
<evidence type="ECO:0000313" key="1">
    <source>
        <dbReference type="EMBL" id="SUC14463.1"/>
    </source>
</evidence>
<accession>A0A379F562</accession>
<proteinExistence type="predicted"/>
<gene>
    <name evidence="1" type="ORF">NCTC10376_00267</name>
</gene>